<feature type="compositionally biased region" description="Basic and acidic residues" evidence="1">
    <location>
        <begin position="62"/>
        <end position="94"/>
    </location>
</feature>
<feature type="region of interest" description="Disordered" evidence="1">
    <location>
        <begin position="195"/>
        <end position="246"/>
    </location>
</feature>
<dbReference type="Proteomes" id="UP001146793">
    <property type="component" value="Unassembled WGS sequence"/>
</dbReference>
<evidence type="ECO:0000313" key="2">
    <source>
        <dbReference type="EMBL" id="KAJ3439799.1"/>
    </source>
</evidence>
<feature type="compositionally biased region" description="Basic and acidic residues" evidence="1">
    <location>
        <begin position="214"/>
        <end position="223"/>
    </location>
</feature>
<name>A0AAV7ZCZ1_9EUKA</name>
<evidence type="ECO:0000313" key="3">
    <source>
        <dbReference type="Proteomes" id="UP001146793"/>
    </source>
</evidence>
<feature type="compositionally biased region" description="Acidic residues" evidence="1">
    <location>
        <begin position="397"/>
        <end position="406"/>
    </location>
</feature>
<evidence type="ECO:0000256" key="1">
    <source>
        <dbReference type="SAM" id="MobiDB-lite"/>
    </source>
</evidence>
<accession>A0AAV7ZCZ1</accession>
<dbReference type="AlphaFoldDB" id="A0AAV7ZCZ1"/>
<feature type="compositionally biased region" description="Low complexity" evidence="1">
    <location>
        <begin position="27"/>
        <end position="43"/>
    </location>
</feature>
<feature type="region of interest" description="Disordered" evidence="1">
    <location>
        <begin position="1"/>
        <end position="95"/>
    </location>
</feature>
<feature type="compositionally biased region" description="Low complexity" evidence="1">
    <location>
        <begin position="201"/>
        <end position="212"/>
    </location>
</feature>
<gene>
    <name evidence="2" type="ORF">M0812_15839</name>
</gene>
<feature type="region of interest" description="Disordered" evidence="1">
    <location>
        <begin position="397"/>
        <end position="437"/>
    </location>
</feature>
<sequence>MNSPLRDPQQENTQETKQMKEPKQQFINELPINNQQQNLQLPLFYPTNMDKKRRKFGQQNRENNKEEKKEQNNREKNKSENGYNKETETQKEELSLNSFKITKITNQNLYEDSDESEISCSSDNEDGNLNIPFKSFKSEEEKVHKKRQVGSFEIKEDSNQIQKEGITRIKNENKEFQEKEIIHKEEKNQTKLIPNNSIFFNPNLTNNGTTNNQKLEKDQKSKNSSEYNSFSNVNKNTNINTNVTPNITNKINNSQNETVLKDKINSNSESNLSISSDSESLSLSISELDSEPEYIPKLKNENPQSTFFEKTNIAKGFPDLPELMNKKVIDEKQTQTQTETQTQIGTLTNNSTKNVEISKTTNDPKQSQVISGERFEGKITINIDSSELKNLNIATDDESEISEGDVNDTSSDDYYINSEKRSTASSEITSIKNKKKH</sequence>
<organism evidence="2 3">
    <name type="scientific">Anaeramoeba flamelloides</name>
    <dbReference type="NCBI Taxonomy" id="1746091"/>
    <lineage>
        <taxon>Eukaryota</taxon>
        <taxon>Metamonada</taxon>
        <taxon>Anaeramoebidae</taxon>
        <taxon>Anaeramoeba</taxon>
    </lineage>
</organism>
<dbReference type="EMBL" id="JANTQA010000032">
    <property type="protein sequence ID" value="KAJ3439799.1"/>
    <property type="molecule type" value="Genomic_DNA"/>
</dbReference>
<reference evidence="2" key="1">
    <citation type="submission" date="2022-08" db="EMBL/GenBank/DDBJ databases">
        <title>Novel sulphate-reducing endosymbionts in the free-living metamonad Anaeramoeba.</title>
        <authorList>
            <person name="Jerlstrom-Hultqvist J."/>
            <person name="Cepicka I."/>
            <person name="Gallot-Lavallee L."/>
            <person name="Salas-Leiva D."/>
            <person name="Curtis B.A."/>
            <person name="Zahonova K."/>
            <person name="Pipaliya S."/>
            <person name="Dacks J."/>
            <person name="Roger A.J."/>
        </authorList>
    </citation>
    <scope>NUCLEOTIDE SEQUENCE</scope>
    <source>
        <strain evidence="2">Busselton2</strain>
    </source>
</reference>
<protein>
    <submittedName>
        <fullName evidence="2">Uncharacterized protein</fullName>
    </submittedName>
</protein>
<proteinExistence type="predicted"/>
<comment type="caution">
    <text evidence="2">The sequence shown here is derived from an EMBL/GenBank/DDBJ whole genome shotgun (WGS) entry which is preliminary data.</text>
</comment>
<feature type="compositionally biased region" description="Low complexity" evidence="1">
    <location>
        <begin position="232"/>
        <end position="246"/>
    </location>
</feature>